<comment type="similarity">
    <text evidence="2">Belongs to the ABC-2 integral membrane protein family.</text>
</comment>
<evidence type="ECO:0000256" key="3">
    <source>
        <dbReference type="ARBA" id="ARBA00022448"/>
    </source>
</evidence>
<keyword evidence="13" id="KW-1185">Reference proteome</keyword>
<dbReference type="RefSeq" id="WP_228225788.1">
    <property type="nucleotide sequence ID" value="NZ_JAJGNP010000001.1"/>
</dbReference>
<gene>
    <name evidence="12" type="ORF">LL253_00245</name>
</gene>
<feature type="transmembrane region" description="Helical" evidence="10">
    <location>
        <begin position="153"/>
        <end position="174"/>
    </location>
</feature>
<proteinExistence type="inferred from homology"/>
<keyword evidence="5" id="KW-0762">Sugar transport</keyword>
<name>A0ABS8GXV0_9SPHN</name>
<feature type="transmembrane region" description="Helical" evidence="10">
    <location>
        <begin position="44"/>
        <end position="65"/>
    </location>
</feature>
<feature type="transmembrane region" description="Helical" evidence="10">
    <location>
        <begin position="186"/>
        <end position="204"/>
    </location>
</feature>
<protein>
    <submittedName>
        <fullName evidence="12">ABC transporter permease</fullName>
    </submittedName>
</protein>
<evidence type="ECO:0000256" key="9">
    <source>
        <dbReference type="ARBA" id="ARBA00023136"/>
    </source>
</evidence>
<keyword evidence="6 10" id="KW-0812">Transmembrane</keyword>
<evidence type="ECO:0000259" key="11">
    <source>
        <dbReference type="Pfam" id="PF01061"/>
    </source>
</evidence>
<evidence type="ECO:0000256" key="6">
    <source>
        <dbReference type="ARBA" id="ARBA00022692"/>
    </source>
</evidence>
<feature type="transmembrane region" description="Helical" evidence="10">
    <location>
        <begin position="122"/>
        <end position="147"/>
    </location>
</feature>
<evidence type="ECO:0000313" key="12">
    <source>
        <dbReference type="EMBL" id="MCC4231114.1"/>
    </source>
</evidence>
<evidence type="ECO:0000256" key="1">
    <source>
        <dbReference type="ARBA" id="ARBA00004651"/>
    </source>
</evidence>
<sequence>MEGDGHRQGPQTGLLHSWAIQRRVIHALVMREVITRFGRHNIGFLWLFVEPMIFTIGVTLIWSALRAVHGSSLSIAAFALTGYSSVLVWRNMPSRVIDSIEPNLSLMYHRNVRIFDIFVSRLLLEGLSVATSFFILTIIFAAIGWLSLPEDPFKVVVGWLMLAWWGCAIGMFVGALSHRSELIDKFWAPLQYLMFPLSGSAFLVDALPPDFAHWVLYLPMVHGVECVRDGFFGSQFNAHYDLGYMATINLVFTLFGLVEIRRASQNLVPA</sequence>
<evidence type="ECO:0000256" key="8">
    <source>
        <dbReference type="ARBA" id="ARBA00023047"/>
    </source>
</evidence>
<evidence type="ECO:0000313" key="13">
    <source>
        <dbReference type="Proteomes" id="UP001198830"/>
    </source>
</evidence>
<evidence type="ECO:0000256" key="10">
    <source>
        <dbReference type="SAM" id="Phobius"/>
    </source>
</evidence>
<dbReference type="PANTHER" id="PTHR30413">
    <property type="entry name" value="INNER MEMBRANE TRANSPORT PERMEASE"/>
    <property type="match status" value="1"/>
</dbReference>
<keyword evidence="3" id="KW-0813">Transport</keyword>
<evidence type="ECO:0000256" key="2">
    <source>
        <dbReference type="ARBA" id="ARBA00007783"/>
    </source>
</evidence>
<dbReference type="InterPro" id="IPR013525">
    <property type="entry name" value="ABC2_TM"/>
</dbReference>
<feature type="domain" description="ABC-2 type transporter transmembrane" evidence="11">
    <location>
        <begin position="25"/>
        <end position="232"/>
    </location>
</feature>
<comment type="subcellular location">
    <subcellularLocation>
        <location evidence="1">Cell membrane</location>
        <topology evidence="1">Multi-pass membrane protein</topology>
    </subcellularLocation>
</comment>
<dbReference type="PRINTS" id="PR00164">
    <property type="entry name" value="ABC2TRNSPORT"/>
</dbReference>
<feature type="transmembrane region" description="Helical" evidence="10">
    <location>
        <begin position="242"/>
        <end position="260"/>
    </location>
</feature>
<dbReference type="PANTHER" id="PTHR30413:SF10">
    <property type="entry name" value="CAPSULE POLYSACCHARIDE EXPORT INNER-MEMBRANE PROTEIN CTRC"/>
    <property type="match status" value="1"/>
</dbReference>
<keyword evidence="8" id="KW-0625">Polysaccharide transport</keyword>
<keyword evidence="4" id="KW-1003">Cell membrane</keyword>
<evidence type="ECO:0000256" key="7">
    <source>
        <dbReference type="ARBA" id="ARBA00022989"/>
    </source>
</evidence>
<dbReference type="Pfam" id="PF01061">
    <property type="entry name" value="ABC2_membrane"/>
    <property type="match status" value="1"/>
</dbReference>
<feature type="transmembrane region" description="Helical" evidence="10">
    <location>
        <begin position="71"/>
        <end position="89"/>
    </location>
</feature>
<dbReference type="InterPro" id="IPR000412">
    <property type="entry name" value="ABC_2_transport"/>
</dbReference>
<dbReference type="EMBL" id="JAJGNP010000001">
    <property type="protein sequence ID" value="MCC4231114.1"/>
    <property type="molecule type" value="Genomic_DNA"/>
</dbReference>
<reference evidence="12 13" key="1">
    <citation type="submission" date="2021-10" db="EMBL/GenBank/DDBJ databases">
        <title>The diversity and Nitrogen Metabolism of Culturable Nitrate-Utilizing Bacteria Within the Oxygen Minimum Zone of the Changjiang (Yangtze River)Estuary.</title>
        <authorList>
            <person name="Zhang D."/>
            <person name="Zheng J."/>
            <person name="Liu S."/>
            <person name="He W."/>
        </authorList>
    </citation>
    <scope>NUCLEOTIDE SEQUENCE [LARGE SCALE GENOMIC DNA]</scope>
    <source>
        <strain evidence="12 13">FXH275-2</strain>
    </source>
</reference>
<keyword evidence="7 10" id="KW-1133">Transmembrane helix</keyword>
<evidence type="ECO:0000256" key="4">
    <source>
        <dbReference type="ARBA" id="ARBA00022475"/>
    </source>
</evidence>
<evidence type="ECO:0000256" key="5">
    <source>
        <dbReference type="ARBA" id="ARBA00022597"/>
    </source>
</evidence>
<keyword evidence="9 10" id="KW-0472">Membrane</keyword>
<organism evidence="12 13">
    <name type="scientific">Sphingobium soli</name>
    <dbReference type="NCBI Taxonomy" id="1591116"/>
    <lineage>
        <taxon>Bacteria</taxon>
        <taxon>Pseudomonadati</taxon>
        <taxon>Pseudomonadota</taxon>
        <taxon>Alphaproteobacteria</taxon>
        <taxon>Sphingomonadales</taxon>
        <taxon>Sphingomonadaceae</taxon>
        <taxon>Sphingobium</taxon>
    </lineage>
</organism>
<accession>A0ABS8GXV0</accession>
<comment type="caution">
    <text evidence="12">The sequence shown here is derived from an EMBL/GenBank/DDBJ whole genome shotgun (WGS) entry which is preliminary data.</text>
</comment>
<dbReference type="Proteomes" id="UP001198830">
    <property type="component" value="Unassembled WGS sequence"/>
</dbReference>